<keyword evidence="1" id="KW-0812">Transmembrane</keyword>
<reference evidence="4" key="1">
    <citation type="journal article" date="2019" name="Int. J. Syst. Evol. Microbiol.">
        <title>The Global Catalogue of Microorganisms (GCM) 10K type strain sequencing project: providing services to taxonomists for standard genome sequencing and annotation.</title>
        <authorList>
            <consortium name="The Broad Institute Genomics Platform"/>
            <consortium name="The Broad Institute Genome Sequencing Center for Infectious Disease"/>
            <person name="Wu L."/>
            <person name="Ma J."/>
        </authorList>
    </citation>
    <scope>NUCLEOTIDE SEQUENCE [LARGE SCALE GENOMIC DNA]</scope>
    <source>
        <strain evidence="4">KCTC 32255</strain>
    </source>
</reference>
<accession>A0ABW2BWD0</accession>
<keyword evidence="1" id="KW-1133">Transmembrane helix</keyword>
<dbReference type="Gene3D" id="1.10.10.10">
    <property type="entry name" value="Winged helix-like DNA-binding domain superfamily/Winged helix DNA-binding domain"/>
    <property type="match status" value="1"/>
</dbReference>
<feature type="transmembrane region" description="Helical" evidence="1">
    <location>
        <begin position="71"/>
        <end position="93"/>
    </location>
</feature>
<keyword evidence="4" id="KW-1185">Reference proteome</keyword>
<evidence type="ECO:0000256" key="1">
    <source>
        <dbReference type="SAM" id="Phobius"/>
    </source>
</evidence>
<feature type="domain" description="Transcription regulator PadR N-terminal" evidence="2">
    <location>
        <begin position="27"/>
        <end position="75"/>
    </location>
</feature>
<dbReference type="InterPro" id="IPR005149">
    <property type="entry name" value="Tscrpt_reg_PadR_N"/>
</dbReference>
<comment type="caution">
    <text evidence="3">The sequence shown here is derived from an EMBL/GenBank/DDBJ whole genome shotgun (WGS) entry which is preliminary data.</text>
</comment>
<proteinExistence type="predicted"/>
<dbReference type="Pfam" id="PF03551">
    <property type="entry name" value="PadR"/>
    <property type="match status" value="1"/>
</dbReference>
<dbReference type="Proteomes" id="UP001596337">
    <property type="component" value="Unassembled WGS sequence"/>
</dbReference>
<sequence length="116" mass="12860">MTKKTHAVLSALVAEPGRELYGLEIYGRTGLMPGTTYPILLRLQAAGLVCSRWEDADPADPRRPRRRYYQLTDLGFVAAPAMLAEVTGLIGLLRRWLRWIPQPAAQVVASVTSARN</sequence>
<evidence type="ECO:0000313" key="3">
    <source>
        <dbReference type="EMBL" id="MFC6867291.1"/>
    </source>
</evidence>
<gene>
    <name evidence="3" type="ORF">ACFQGD_09020</name>
</gene>
<dbReference type="RefSeq" id="WP_345395075.1">
    <property type="nucleotide sequence ID" value="NZ_BAABLA010000022.1"/>
</dbReference>
<keyword evidence="1" id="KW-0472">Membrane</keyword>
<dbReference type="InterPro" id="IPR036388">
    <property type="entry name" value="WH-like_DNA-bd_sf"/>
</dbReference>
<dbReference type="EMBL" id="JBHSXX010000001">
    <property type="protein sequence ID" value="MFC6867291.1"/>
    <property type="molecule type" value="Genomic_DNA"/>
</dbReference>
<dbReference type="InterPro" id="IPR036390">
    <property type="entry name" value="WH_DNA-bd_sf"/>
</dbReference>
<evidence type="ECO:0000259" key="2">
    <source>
        <dbReference type="Pfam" id="PF03551"/>
    </source>
</evidence>
<dbReference type="SUPFAM" id="SSF46785">
    <property type="entry name" value="Winged helix' DNA-binding domain"/>
    <property type="match status" value="1"/>
</dbReference>
<organism evidence="3 4">
    <name type="scientific">Haloechinothrix salitolerans</name>
    <dbReference type="NCBI Taxonomy" id="926830"/>
    <lineage>
        <taxon>Bacteria</taxon>
        <taxon>Bacillati</taxon>
        <taxon>Actinomycetota</taxon>
        <taxon>Actinomycetes</taxon>
        <taxon>Pseudonocardiales</taxon>
        <taxon>Pseudonocardiaceae</taxon>
        <taxon>Haloechinothrix</taxon>
    </lineage>
</organism>
<name>A0ABW2BWD0_9PSEU</name>
<evidence type="ECO:0000313" key="4">
    <source>
        <dbReference type="Proteomes" id="UP001596337"/>
    </source>
</evidence>
<protein>
    <submittedName>
        <fullName evidence="3">PadR family transcriptional regulator</fullName>
    </submittedName>
</protein>